<sequence>MSQLPTMPGSKIIREQDVKHWIDGFAFVEATRAEAIAQMEKIHGIQETSRKEGYQAGFQQGALEASALLTTTTARVNDYVAGLDRQLVDLSLSIISRIFGKFDDAELVAKLAQHALQGFQRERDITITVAPDIAEDVARRIASDYVNPSLNITVLPDPRLSGTKCVLSNAIAVVDAGLETQLAAIREALVAPQRQDGAAE</sequence>
<name>A0ABU0S4S1_9HYPH</name>
<dbReference type="Pfam" id="PF06635">
    <property type="entry name" value="T3SS_SCTL"/>
    <property type="match status" value="1"/>
</dbReference>
<dbReference type="RefSeq" id="WP_307277435.1">
    <property type="nucleotide sequence ID" value="NZ_JAUSZT010000002.1"/>
</dbReference>
<dbReference type="InterPro" id="IPR051472">
    <property type="entry name" value="T3SS_Stator/FliH"/>
</dbReference>
<keyword evidence="2" id="KW-0653">Protein transport</keyword>
<evidence type="ECO:0000256" key="1">
    <source>
        <dbReference type="ARBA" id="ARBA00022448"/>
    </source>
</evidence>
<reference evidence="3 4" key="1">
    <citation type="submission" date="2023-07" db="EMBL/GenBank/DDBJ databases">
        <title>Comparative genomics of wheat-associated soil bacteria to identify genetic determinants of phenazine resistance.</title>
        <authorList>
            <person name="Mouncey N."/>
        </authorList>
    </citation>
    <scope>NUCLEOTIDE SEQUENCE [LARGE SCALE GENOMIC DNA]</scope>
    <source>
        <strain evidence="3 4">W4I11</strain>
    </source>
</reference>
<dbReference type="EMBL" id="JAUSZT010000002">
    <property type="protein sequence ID" value="MDQ0995739.1"/>
    <property type="molecule type" value="Genomic_DNA"/>
</dbReference>
<evidence type="ECO:0000313" key="3">
    <source>
        <dbReference type="EMBL" id="MDQ0995739.1"/>
    </source>
</evidence>
<comment type="caution">
    <text evidence="3">The sequence shown here is derived from an EMBL/GenBank/DDBJ whole genome shotgun (WGS) entry which is preliminary data.</text>
</comment>
<keyword evidence="4" id="KW-1185">Reference proteome</keyword>
<proteinExistence type="predicted"/>
<dbReference type="InterPro" id="IPR010586">
    <property type="entry name" value="T3SS_stator_protein"/>
</dbReference>
<dbReference type="PANTHER" id="PTHR34982">
    <property type="entry name" value="YOP PROTEINS TRANSLOCATION PROTEIN L"/>
    <property type="match status" value="1"/>
</dbReference>
<keyword evidence="1" id="KW-0813">Transport</keyword>
<dbReference type="Proteomes" id="UP001237780">
    <property type="component" value="Unassembled WGS sequence"/>
</dbReference>
<gene>
    <name evidence="3" type="ORF">QFZ34_000916</name>
</gene>
<organism evidence="3 4">
    <name type="scientific">Phyllobacterium ifriqiyense</name>
    <dbReference type="NCBI Taxonomy" id="314238"/>
    <lineage>
        <taxon>Bacteria</taxon>
        <taxon>Pseudomonadati</taxon>
        <taxon>Pseudomonadota</taxon>
        <taxon>Alphaproteobacteria</taxon>
        <taxon>Hyphomicrobiales</taxon>
        <taxon>Phyllobacteriaceae</taxon>
        <taxon>Phyllobacterium</taxon>
    </lineage>
</organism>
<accession>A0ABU0S4S1</accession>
<evidence type="ECO:0000313" key="4">
    <source>
        <dbReference type="Proteomes" id="UP001237780"/>
    </source>
</evidence>
<dbReference type="PANTHER" id="PTHR34982:SF1">
    <property type="entry name" value="FLAGELLAR ASSEMBLY PROTEIN FLIH"/>
    <property type="match status" value="1"/>
</dbReference>
<evidence type="ECO:0000256" key="2">
    <source>
        <dbReference type="ARBA" id="ARBA00022927"/>
    </source>
</evidence>
<protein>
    <submittedName>
        <fullName evidence="3">Type III secretion protein L</fullName>
    </submittedName>
</protein>